<dbReference type="Pfam" id="PF01367">
    <property type="entry name" value="5_3_exonuc"/>
    <property type="match status" value="1"/>
</dbReference>
<evidence type="ECO:0000256" key="11">
    <source>
        <dbReference type="ARBA" id="ARBA00022932"/>
    </source>
</evidence>
<dbReference type="Gene3D" id="3.30.420.10">
    <property type="entry name" value="Ribonuclease H-like superfamily/Ribonuclease H"/>
    <property type="match status" value="1"/>
</dbReference>
<dbReference type="NCBIfam" id="TIGR00593">
    <property type="entry name" value="pola"/>
    <property type="match status" value="1"/>
</dbReference>
<dbReference type="Gene3D" id="3.40.50.1010">
    <property type="entry name" value="5'-nuclease"/>
    <property type="match status" value="1"/>
</dbReference>
<dbReference type="PRINTS" id="PR00868">
    <property type="entry name" value="DNAPOLI"/>
</dbReference>
<feature type="domain" description="3'-5' exonuclease" evidence="19">
    <location>
        <begin position="356"/>
        <end position="544"/>
    </location>
</feature>
<evidence type="ECO:0000256" key="3">
    <source>
        <dbReference type="ARBA" id="ARBA00020311"/>
    </source>
</evidence>
<dbReference type="InterPro" id="IPR002421">
    <property type="entry name" value="5-3_exonuclease"/>
</dbReference>
<dbReference type="InterPro" id="IPR008918">
    <property type="entry name" value="HhH2"/>
</dbReference>
<evidence type="ECO:0000256" key="8">
    <source>
        <dbReference type="ARBA" id="ARBA00022763"/>
    </source>
</evidence>
<dbReference type="GO" id="GO:0006302">
    <property type="term" value="P:double-strand break repair"/>
    <property type="evidence" value="ECO:0007669"/>
    <property type="project" value="TreeGrafter"/>
</dbReference>
<gene>
    <name evidence="16" type="primary">polA</name>
    <name evidence="22" type="ORF">HNQ40_000223</name>
</gene>
<dbReference type="InterPro" id="IPR043502">
    <property type="entry name" value="DNA/RNA_pol_sf"/>
</dbReference>
<dbReference type="Gene3D" id="1.20.1060.10">
    <property type="entry name" value="Taq DNA Polymerase, Chain T, domain 4"/>
    <property type="match status" value="1"/>
</dbReference>
<dbReference type="Pfam" id="PF01612">
    <property type="entry name" value="DNA_pol_A_exo1"/>
    <property type="match status" value="1"/>
</dbReference>
<evidence type="ECO:0000256" key="15">
    <source>
        <dbReference type="NCBIfam" id="TIGR00593"/>
    </source>
</evidence>
<dbReference type="InterPro" id="IPR036279">
    <property type="entry name" value="5-3_exonuclease_C_sf"/>
</dbReference>
<dbReference type="SUPFAM" id="SSF88723">
    <property type="entry name" value="PIN domain-like"/>
    <property type="match status" value="1"/>
</dbReference>
<dbReference type="Proteomes" id="UP000541810">
    <property type="component" value="Unassembled WGS sequence"/>
</dbReference>
<evidence type="ECO:0000256" key="13">
    <source>
        <dbReference type="ARBA" id="ARBA00023204"/>
    </source>
</evidence>
<dbReference type="CDD" id="cd09898">
    <property type="entry name" value="H3TH_53EXO"/>
    <property type="match status" value="1"/>
</dbReference>
<dbReference type="InterPro" id="IPR029060">
    <property type="entry name" value="PIN-like_dom_sf"/>
</dbReference>
<keyword evidence="10 16" id="KW-0269">Exonuclease</keyword>
<dbReference type="GO" id="GO:0008408">
    <property type="term" value="F:3'-5' exonuclease activity"/>
    <property type="evidence" value="ECO:0007669"/>
    <property type="project" value="UniProtKB-UniRule"/>
</dbReference>
<dbReference type="SMART" id="SM00482">
    <property type="entry name" value="POLAc"/>
    <property type="match status" value="1"/>
</dbReference>
<dbReference type="CDD" id="cd08637">
    <property type="entry name" value="DNA_pol_A_pol_I_C"/>
    <property type="match status" value="1"/>
</dbReference>
<evidence type="ECO:0000256" key="4">
    <source>
        <dbReference type="ARBA" id="ARBA00022679"/>
    </source>
</evidence>
<evidence type="ECO:0000256" key="17">
    <source>
        <dbReference type="SAM" id="Coils"/>
    </source>
</evidence>
<keyword evidence="23" id="KW-1185">Reference proteome</keyword>
<evidence type="ECO:0000259" key="19">
    <source>
        <dbReference type="SMART" id="SM00474"/>
    </source>
</evidence>
<dbReference type="SMART" id="SM00475">
    <property type="entry name" value="53EXOc"/>
    <property type="match status" value="1"/>
</dbReference>
<evidence type="ECO:0000256" key="1">
    <source>
        <dbReference type="ARBA" id="ARBA00007705"/>
    </source>
</evidence>
<comment type="similarity">
    <text evidence="1 16">Belongs to the DNA polymerase type-A family.</text>
</comment>
<dbReference type="InterPro" id="IPR002562">
    <property type="entry name" value="3'-5'_exonuclease_dom"/>
</dbReference>
<dbReference type="InterPro" id="IPR001098">
    <property type="entry name" value="DNA-dir_DNA_pol_A_palm_dom"/>
</dbReference>
<dbReference type="Gene3D" id="3.30.70.370">
    <property type="match status" value="1"/>
</dbReference>
<dbReference type="EC" id="2.7.7.7" evidence="2 15"/>
<evidence type="ECO:0000256" key="7">
    <source>
        <dbReference type="ARBA" id="ARBA00022722"/>
    </source>
</evidence>
<accession>A0A7X0LJ30</accession>
<keyword evidence="9 16" id="KW-0378">Hydrolase</keyword>
<keyword evidence="4 16" id="KW-0808">Transferase</keyword>
<dbReference type="CDD" id="cd09859">
    <property type="entry name" value="PIN_53EXO"/>
    <property type="match status" value="1"/>
</dbReference>
<keyword evidence="7" id="KW-0540">Nuclease</keyword>
<dbReference type="CDD" id="cd06139">
    <property type="entry name" value="DNA_polA_I_Ecoli_like_exo"/>
    <property type="match status" value="1"/>
</dbReference>
<keyword evidence="11 16" id="KW-0239">DNA-directed DNA polymerase</keyword>
<feature type="domain" description="DNA-directed DNA polymerase family A palm" evidence="21">
    <location>
        <begin position="723"/>
        <end position="930"/>
    </location>
</feature>
<dbReference type="EMBL" id="JACHGY010000001">
    <property type="protein sequence ID" value="MBB6428417.1"/>
    <property type="molecule type" value="Genomic_DNA"/>
</dbReference>
<dbReference type="PANTHER" id="PTHR10133">
    <property type="entry name" value="DNA POLYMERASE I"/>
    <property type="match status" value="1"/>
</dbReference>
<evidence type="ECO:0000256" key="6">
    <source>
        <dbReference type="ARBA" id="ARBA00022705"/>
    </source>
</evidence>
<keyword evidence="6 16" id="KW-0235">DNA replication</keyword>
<proteinExistence type="inferred from homology"/>
<evidence type="ECO:0000256" key="12">
    <source>
        <dbReference type="ARBA" id="ARBA00023125"/>
    </source>
</evidence>
<organism evidence="22 23">
    <name type="scientific">Algisphaera agarilytica</name>
    <dbReference type="NCBI Taxonomy" id="1385975"/>
    <lineage>
        <taxon>Bacteria</taxon>
        <taxon>Pseudomonadati</taxon>
        <taxon>Planctomycetota</taxon>
        <taxon>Phycisphaerae</taxon>
        <taxon>Phycisphaerales</taxon>
        <taxon>Phycisphaeraceae</taxon>
        <taxon>Algisphaera</taxon>
    </lineage>
</organism>
<dbReference type="GO" id="GO:0008409">
    <property type="term" value="F:5'-3' exonuclease activity"/>
    <property type="evidence" value="ECO:0007669"/>
    <property type="project" value="UniProtKB-UniRule"/>
</dbReference>
<dbReference type="SUPFAM" id="SSF47807">
    <property type="entry name" value="5' to 3' exonuclease, C-terminal subdomain"/>
    <property type="match status" value="1"/>
</dbReference>
<reference evidence="22 23" key="1">
    <citation type="submission" date="2020-08" db="EMBL/GenBank/DDBJ databases">
        <title>Genomic Encyclopedia of Type Strains, Phase IV (KMG-IV): sequencing the most valuable type-strain genomes for metagenomic binning, comparative biology and taxonomic classification.</title>
        <authorList>
            <person name="Goeker M."/>
        </authorList>
    </citation>
    <scope>NUCLEOTIDE SEQUENCE [LARGE SCALE GENOMIC DNA]</scope>
    <source>
        <strain evidence="22 23">DSM 103725</strain>
    </source>
</reference>
<protein>
    <recommendedName>
        <fullName evidence="3 15">DNA polymerase I</fullName>
        <ecNumber evidence="2 15">2.7.7.7</ecNumber>
    </recommendedName>
</protein>
<feature type="compositionally biased region" description="Basic and acidic residues" evidence="18">
    <location>
        <begin position="312"/>
        <end position="322"/>
    </location>
</feature>
<dbReference type="InterPro" id="IPR012337">
    <property type="entry name" value="RNaseH-like_sf"/>
</dbReference>
<dbReference type="FunFam" id="1.10.150.20:FF:000002">
    <property type="entry name" value="DNA polymerase I"/>
    <property type="match status" value="1"/>
</dbReference>
<feature type="domain" description="5'-3' exonuclease" evidence="20">
    <location>
        <begin position="15"/>
        <end position="278"/>
    </location>
</feature>
<dbReference type="FunFam" id="1.10.150.20:FF:000003">
    <property type="entry name" value="DNA polymerase I"/>
    <property type="match status" value="1"/>
</dbReference>
<keyword evidence="8 16" id="KW-0227">DNA damage</keyword>
<dbReference type="GO" id="GO:0003677">
    <property type="term" value="F:DNA binding"/>
    <property type="evidence" value="ECO:0007669"/>
    <property type="project" value="UniProtKB-UniRule"/>
</dbReference>
<dbReference type="SUPFAM" id="SSF56672">
    <property type="entry name" value="DNA/RNA polymerases"/>
    <property type="match status" value="1"/>
</dbReference>
<dbReference type="GO" id="GO:0003887">
    <property type="term" value="F:DNA-directed DNA polymerase activity"/>
    <property type="evidence" value="ECO:0007669"/>
    <property type="project" value="UniProtKB-UniRule"/>
</dbReference>
<dbReference type="RefSeq" id="WP_184675537.1">
    <property type="nucleotide sequence ID" value="NZ_JACHGY010000001.1"/>
</dbReference>
<sequence>MPSDSPNSAPNPSADHDQTLYLIDGHAQMFRAYHAIRGGMTSPITGEPTNATFAFAGLLLKLFTQYKPRYVAMAIDSKGDTFRHSIYPEYKANRGDPPEDFAPQIPRMIEVAELMGIPVLAVPGDEADDIMATLAVRLTSEDDQTKVRLVAKDKDLEQVMSDRVTLFDAHTDVEFDIPALQEKRGITPEQVIDYQTLLGDSTDNIPGVKGIGPKTASKLLDQFGSVVNLLDNLDQLKGKQKENLENAKADGSIDVTRQLVTLKRDTEIDFEMDHAKVDLSKIDAAKLDELFQQLGFNRHRADLKKLVAVPEPKKAKPAKKESTAGMGGLFDQPADDEGEDDTAATTRLLDEIDGDYSAITTKKQLADLVKTLKKQPIIAVDTETVGLGHTAELCGICLAWETGKAVYVPTKSPEPKDHLDQDTVIEALRPVFEDASLPKVGHNIKYDWLVLKHAGVELKGVTFDTMIAAFLCGAPGLGMDHLALSEFGRTMVPISRLIGEKPRRKADPPQKTMDQVPLDLCTAYSAEDADVTLQLYELFRGRLDEFEMTDLAAEVEMPLVEVLSTMEANGIRVDPNELDRQKAELEVRIEELRAQVLDAARVDFNPDSPKQLGDVLFNQLGFPVQKKTKTGYSTDAEVLEKLADLPADELEKVAEHARPIPKLIVEYRMLTKLVGTYFGNLVEAISSKDDRIHASFHQTGAATGRLSSSNPNLQNIPIRTEVGRRIRKAFVAEQDHILIAADYSQIELRMLAHLSEDPALIEAFREDRDIHTAVAAQVYGVGLDDVTSEQRGHAKTINFGIIYGVTPFGLARRIEGLDMAGATKLIDDYKTTYAGINRFLDDCVEQAVAQGYVTTILGRRRWIDQVNSSNPNQRALGERLAINSVVQGSAADLIKVAMVNLHRTLLDDSVPAKMLLQIHDELVIECPASEQDAVSKVVVDAMESAMQLKVPLKVEPGIGTDWFEAK</sequence>
<dbReference type="NCBIfam" id="NF004397">
    <property type="entry name" value="PRK05755.1"/>
    <property type="match status" value="1"/>
</dbReference>
<evidence type="ECO:0000256" key="9">
    <source>
        <dbReference type="ARBA" id="ARBA00022801"/>
    </source>
</evidence>
<dbReference type="InterPro" id="IPR036397">
    <property type="entry name" value="RNaseH_sf"/>
</dbReference>
<comment type="catalytic activity">
    <reaction evidence="14 16">
        <text>DNA(n) + a 2'-deoxyribonucleoside 5'-triphosphate = DNA(n+1) + diphosphate</text>
        <dbReference type="Rhea" id="RHEA:22508"/>
        <dbReference type="Rhea" id="RHEA-COMP:17339"/>
        <dbReference type="Rhea" id="RHEA-COMP:17340"/>
        <dbReference type="ChEBI" id="CHEBI:33019"/>
        <dbReference type="ChEBI" id="CHEBI:61560"/>
        <dbReference type="ChEBI" id="CHEBI:173112"/>
        <dbReference type="EC" id="2.7.7.7"/>
    </reaction>
</comment>
<evidence type="ECO:0000256" key="2">
    <source>
        <dbReference type="ARBA" id="ARBA00012417"/>
    </source>
</evidence>
<dbReference type="InterPro" id="IPR002298">
    <property type="entry name" value="DNA_polymerase_A"/>
</dbReference>
<dbReference type="Pfam" id="PF02739">
    <property type="entry name" value="5_3_exonuc_N"/>
    <property type="match status" value="1"/>
</dbReference>
<evidence type="ECO:0000256" key="14">
    <source>
        <dbReference type="ARBA" id="ARBA00049244"/>
    </source>
</evidence>
<keyword evidence="17" id="KW-0175">Coiled coil</keyword>
<dbReference type="GO" id="GO:0006261">
    <property type="term" value="P:DNA-templated DNA replication"/>
    <property type="evidence" value="ECO:0007669"/>
    <property type="project" value="UniProtKB-UniRule"/>
</dbReference>
<dbReference type="AlphaFoldDB" id="A0A7X0LJ30"/>
<dbReference type="SMART" id="SM00279">
    <property type="entry name" value="HhH2"/>
    <property type="match status" value="1"/>
</dbReference>
<dbReference type="Pfam" id="PF00476">
    <property type="entry name" value="DNA_pol_A"/>
    <property type="match status" value="1"/>
</dbReference>
<evidence type="ECO:0000256" key="5">
    <source>
        <dbReference type="ARBA" id="ARBA00022695"/>
    </source>
</evidence>
<dbReference type="SMART" id="SM00474">
    <property type="entry name" value="35EXOc"/>
    <property type="match status" value="1"/>
</dbReference>
<feature type="region of interest" description="Disordered" evidence="18">
    <location>
        <begin position="312"/>
        <end position="340"/>
    </location>
</feature>
<evidence type="ECO:0000259" key="21">
    <source>
        <dbReference type="SMART" id="SM00482"/>
    </source>
</evidence>
<dbReference type="Gene3D" id="1.10.150.20">
    <property type="entry name" value="5' to 3' exonuclease, C-terminal subdomain"/>
    <property type="match status" value="2"/>
</dbReference>
<feature type="coiled-coil region" evidence="17">
    <location>
        <begin position="575"/>
        <end position="602"/>
    </location>
</feature>
<dbReference type="InterPro" id="IPR018320">
    <property type="entry name" value="DNA_polymerase_1"/>
</dbReference>
<name>A0A7X0LJ30_9BACT</name>
<evidence type="ECO:0000256" key="16">
    <source>
        <dbReference type="RuleBase" id="RU004460"/>
    </source>
</evidence>
<comment type="caution">
    <text evidence="22">The sequence shown here is derived from an EMBL/GenBank/DDBJ whole genome shotgun (WGS) entry which is preliminary data.</text>
</comment>
<keyword evidence="13 16" id="KW-0234">DNA repair</keyword>
<dbReference type="SUPFAM" id="SSF53098">
    <property type="entry name" value="Ribonuclease H-like"/>
    <property type="match status" value="1"/>
</dbReference>
<dbReference type="InterPro" id="IPR020045">
    <property type="entry name" value="DNA_polI_H3TH"/>
</dbReference>
<dbReference type="PANTHER" id="PTHR10133:SF27">
    <property type="entry name" value="DNA POLYMERASE NU"/>
    <property type="match status" value="1"/>
</dbReference>
<evidence type="ECO:0000259" key="20">
    <source>
        <dbReference type="SMART" id="SM00475"/>
    </source>
</evidence>
<evidence type="ECO:0000256" key="10">
    <source>
        <dbReference type="ARBA" id="ARBA00022839"/>
    </source>
</evidence>
<comment type="function">
    <text evidence="16">In addition to polymerase activity, this DNA polymerase exhibits 3'-5' and 5'-3' exonuclease activity.</text>
</comment>
<keyword evidence="5 16" id="KW-0548">Nucleotidyltransferase</keyword>
<evidence type="ECO:0000256" key="18">
    <source>
        <dbReference type="SAM" id="MobiDB-lite"/>
    </source>
</evidence>
<dbReference type="InterPro" id="IPR020046">
    <property type="entry name" value="5-3_exonucl_a-hlix_arch_N"/>
</dbReference>
<evidence type="ECO:0000313" key="22">
    <source>
        <dbReference type="EMBL" id="MBB6428417.1"/>
    </source>
</evidence>
<keyword evidence="12 16" id="KW-0238">DNA-binding</keyword>
<evidence type="ECO:0000313" key="23">
    <source>
        <dbReference type="Proteomes" id="UP000541810"/>
    </source>
</evidence>